<dbReference type="PANTHER" id="PTHR43318:SF1">
    <property type="entry name" value="POLYSACCHARIDE BIOSYNTHESIS PROTEIN EPSC-RELATED"/>
    <property type="match status" value="1"/>
</dbReference>
<dbReference type="InterPro" id="IPR029063">
    <property type="entry name" value="SAM-dependent_MTases_sf"/>
</dbReference>
<evidence type="ECO:0000259" key="3">
    <source>
        <dbReference type="Pfam" id="PF02719"/>
    </source>
</evidence>
<evidence type="ECO:0000256" key="1">
    <source>
        <dbReference type="ARBA" id="ARBA00007430"/>
    </source>
</evidence>
<dbReference type="Proteomes" id="UP000004853">
    <property type="component" value="Unassembled WGS sequence"/>
</dbReference>
<accession>F7SYY6</accession>
<dbReference type="SUPFAM" id="SSF51735">
    <property type="entry name" value="NAD(P)-binding Rossmann-fold domains"/>
    <property type="match status" value="1"/>
</dbReference>
<dbReference type="PATRIC" id="fig|1003200.3.peg.1859"/>
<evidence type="ECO:0000313" key="5">
    <source>
        <dbReference type="Proteomes" id="UP000004853"/>
    </source>
</evidence>
<evidence type="ECO:0000313" key="4">
    <source>
        <dbReference type="EMBL" id="EGP46656.1"/>
    </source>
</evidence>
<feature type="transmembrane region" description="Helical" evidence="2">
    <location>
        <begin position="53"/>
        <end position="74"/>
    </location>
</feature>
<dbReference type="SUPFAM" id="SSF53335">
    <property type="entry name" value="S-adenosyl-L-methionine-dependent methyltransferases"/>
    <property type="match status" value="1"/>
</dbReference>
<comment type="similarity">
    <text evidence="1">Belongs to the polysaccharide synthase family.</text>
</comment>
<feature type="transmembrane region" description="Helical" evidence="2">
    <location>
        <begin position="86"/>
        <end position="107"/>
    </location>
</feature>
<dbReference type="InterPro" id="IPR003869">
    <property type="entry name" value="Polysac_CapD-like"/>
</dbReference>
<keyword evidence="2" id="KW-0812">Transmembrane</keyword>
<dbReference type="InterPro" id="IPR036291">
    <property type="entry name" value="NAD(P)-bd_dom_sf"/>
</dbReference>
<gene>
    <name evidence="4" type="ORF">AXXA_09448</name>
</gene>
<dbReference type="PANTHER" id="PTHR43318">
    <property type="entry name" value="UDP-N-ACETYLGLUCOSAMINE 4,6-DEHYDRATASE"/>
    <property type="match status" value="1"/>
</dbReference>
<feature type="domain" description="Polysaccharide biosynthesis protein CapD-like" evidence="3">
    <location>
        <begin position="290"/>
        <end position="581"/>
    </location>
</feature>
<dbReference type="Pfam" id="PF02719">
    <property type="entry name" value="Polysacc_synt_2"/>
    <property type="match status" value="1"/>
</dbReference>
<reference evidence="4 5" key="1">
    <citation type="submission" date="2011-06" db="EMBL/GenBank/DDBJ databases">
        <authorList>
            <person name="Bador J."/>
            <person name="Amoureux L."/>
            <person name="Neuwirth C."/>
        </authorList>
    </citation>
    <scope>NUCLEOTIDE SEQUENCE [LARGE SCALE GENOMIC DNA]</scope>
    <source>
        <strain evidence="4 5">AXX-A</strain>
    </source>
</reference>
<keyword evidence="2" id="KW-1133">Transmembrane helix</keyword>
<evidence type="ECO:0000256" key="2">
    <source>
        <dbReference type="SAM" id="Phobius"/>
    </source>
</evidence>
<feature type="transmembrane region" description="Helical" evidence="2">
    <location>
        <begin position="119"/>
        <end position="137"/>
    </location>
</feature>
<keyword evidence="2" id="KW-0472">Membrane</keyword>
<dbReference type="InterPro" id="IPR051203">
    <property type="entry name" value="Polysaccharide_Synthase-Rel"/>
</dbReference>
<name>F7SYY6_9BURK</name>
<organism evidence="4 5">
    <name type="scientific">Achromobacter insuavis AXX-A</name>
    <dbReference type="NCBI Taxonomy" id="1003200"/>
    <lineage>
        <taxon>Bacteria</taxon>
        <taxon>Pseudomonadati</taxon>
        <taxon>Pseudomonadota</taxon>
        <taxon>Betaproteobacteria</taxon>
        <taxon>Burkholderiales</taxon>
        <taxon>Alcaligenaceae</taxon>
        <taxon>Achromobacter</taxon>
    </lineage>
</organism>
<dbReference type="Pfam" id="PF13727">
    <property type="entry name" value="CoA_binding_3"/>
    <property type="match status" value="1"/>
</dbReference>
<sequence length="630" mass="69519">MMPPLPYALRRVFVTLPRPYKQGLAIAFDAFILLLSFQLALWFRFELFFFDHYYLLLSVSACIGGLAAFGALGLYRYVLRYMNERVVFSIAGGVLVSVMVTTAMTIFLQMPTGLSRGVLVIYALLAVVSLLSARVLARRALFPGTYHAADVRVPVAIYGAGAAGSQLLTALRAGPHYTPVALVDDDRRKRKLVIAGLRVHAPTDLPRLIERHQIQQLLIAIPSATPTQIRSIVEQVEGYRLRIRLVPSLQELVDSKGPRLRDVQVEDLLGRDPVAPVPELLERCVRGKSVFVSGAGGSIGSELCRQILTLQPRRLVLFEMSEVALYAIDHNLRQLSGDSDVEIISVLGSVRDYDRCLAQLRRFEIQTIYHAAAYKHVPIVEANIHEGIRTNTFGTLALARAAVDAHTSDFVLISTDKAVRPTNVMGASKRLAELVLQAHAQLPDGPRFSMVRFGNVLGSSGSVVPLFHRQILAGGPITLTHPDITRYFMTIPEAAQLVLQAGAMGESGSVFVLDMGEPVRIRDLAVRMINMYGLTLRDADQPDGDIEIRTIGLRPGEKLYEELLIDAQALPTPHPRIMRAEEHALAYDALMARLNQLDDAMTRDDHDQVMAILKDMVPGFCRQSPATVTA</sequence>
<comment type="caution">
    <text evidence="4">The sequence shown here is derived from an EMBL/GenBank/DDBJ whole genome shotgun (WGS) entry which is preliminary data.</text>
</comment>
<dbReference type="HOGENOM" id="CLU_013560_6_0_4"/>
<dbReference type="AlphaFoldDB" id="F7SYY6"/>
<feature type="transmembrane region" description="Helical" evidence="2">
    <location>
        <begin position="20"/>
        <end position="41"/>
    </location>
</feature>
<protein>
    <submittedName>
        <fullName evidence="4">Lipopolysaccharide biosynthesis protein</fullName>
    </submittedName>
</protein>
<proteinExistence type="inferred from homology"/>
<dbReference type="EMBL" id="AFRQ01000037">
    <property type="protein sequence ID" value="EGP46656.1"/>
    <property type="molecule type" value="Genomic_DNA"/>
</dbReference>
<dbReference type="CDD" id="cd05237">
    <property type="entry name" value="UDP_invert_4-6DH_SDR_e"/>
    <property type="match status" value="1"/>
</dbReference>
<dbReference type="eggNOG" id="COG1086">
    <property type="taxonomic scope" value="Bacteria"/>
</dbReference>
<dbReference type="Gene3D" id="3.40.50.720">
    <property type="entry name" value="NAD(P)-binding Rossmann-like Domain"/>
    <property type="match status" value="2"/>
</dbReference>